<dbReference type="Proteomes" id="UP000614200">
    <property type="component" value="Unassembled WGS sequence"/>
</dbReference>
<dbReference type="RefSeq" id="WP_194700797.1">
    <property type="nucleotide sequence ID" value="NZ_JADKNH010000003.1"/>
</dbReference>
<sequence>MNYHKLLWGFIFFFDFRISEFDILPDFIGYIFFYQGLSAMKDTNPFFHKSRGPALLMIFIALFDMFPPLISLSDFYNNPLSIWSLIFGLITQLIHLFIIYNICYGIRLEAKLANLQDLKSSARITWYLYLISNIIIYIHFLFTELTPLLFILVFVVPTISFLMMLSLLKKASDELNQE</sequence>
<keyword evidence="1" id="KW-1133">Transmembrane helix</keyword>
<dbReference type="EMBL" id="JADKNH010000003">
    <property type="protein sequence ID" value="MBF4692553.1"/>
    <property type="molecule type" value="Genomic_DNA"/>
</dbReference>
<evidence type="ECO:0000313" key="2">
    <source>
        <dbReference type="EMBL" id="MBF4692553.1"/>
    </source>
</evidence>
<reference evidence="2 3" key="1">
    <citation type="submission" date="2020-11" db="EMBL/GenBank/DDBJ databases">
        <title>Fusibacter basophilias sp. nov.</title>
        <authorList>
            <person name="Qiu D."/>
        </authorList>
    </citation>
    <scope>NUCLEOTIDE SEQUENCE [LARGE SCALE GENOMIC DNA]</scope>
    <source>
        <strain evidence="2 3">Q10-2</strain>
    </source>
</reference>
<feature type="transmembrane region" description="Helical" evidence="1">
    <location>
        <begin position="54"/>
        <end position="70"/>
    </location>
</feature>
<keyword evidence="1" id="KW-0812">Transmembrane</keyword>
<protein>
    <submittedName>
        <fullName evidence="2">Uncharacterized protein</fullName>
    </submittedName>
</protein>
<feature type="transmembrane region" description="Helical" evidence="1">
    <location>
        <begin position="82"/>
        <end position="103"/>
    </location>
</feature>
<feature type="transmembrane region" description="Helical" evidence="1">
    <location>
        <begin position="148"/>
        <end position="168"/>
    </location>
</feature>
<gene>
    <name evidence="2" type="ORF">ISU02_05460</name>
</gene>
<feature type="transmembrane region" description="Helical" evidence="1">
    <location>
        <begin position="124"/>
        <end position="142"/>
    </location>
</feature>
<keyword evidence="3" id="KW-1185">Reference proteome</keyword>
<accession>A0ABR9ZQX2</accession>
<evidence type="ECO:0000313" key="3">
    <source>
        <dbReference type="Proteomes" id="UP000614200"/>
    </source>
</evidence>
<name>A0ABR9ZQX2_9FIRM</name>
<comment type="caution">
    <text evidence="2">The sequence shown here is derived from an EMBL/GenBank/DDBJ whole genome shotgun (WGS) entry which is preliminary data.</text>
</comment>
<organism evidence="2 3">
    <name type="scientific">Fusibacter ferrireducens</name>
    <dbReference type="NCBI Taxonomy" id="2785058"/>
    <lineage>
        <taxon>Bacteria</taxon>
        <taxon>Bacillati</taxon>
        <taxon>Bacillota</taxon>
        <taxon>Clostridia</taxon>
        <taxon>Eubacteriales</taxon>
        <taxon>Eubacteriales Family XII. Incertae Sedis</taxon>
        <taxon>Fusibacter</taxon>
    </lineage>
</organism>
<keyword evidence="1" id="KW-0472">Membrane</keyword>
<evidence type="ECO:0000256" key="1">
    <source>
        <dbReference type="SAM" id="Phobius"/>
    </source>
</evidence>
<proteinExistence type="predicted"/>